<name>A0ABS3WJP6_9BACL</name>
<evidence type="ECO:0000313" key="2">
    <source>
        <dbReference type="Proteomes" id="UP000670947"/>
    </source>
</evidence>
<evidence type="ECO:0008006" key="3">
    <source>
        <dbReference type="Google" id="ProtNLM"/>
    </source>
</evidence>
<accession>A0ABS3WJP6</accession>
<dbReference type="EMBL" id="JAGGDJ010000062">
    <property type="protein sequence ID" value="MBO7748553.1"/>
    <property type="molecule type" value="Genomic_DNA"/>
</dbReference>
<evidence type="ECO:0000313" key="1">
    <source>
        <dbReference type="EMBL" id="MBO7748553.1"/>
    </source>
</evidence>
<comment type="caution">
    <text evidence="1">The sequence shown here is derived from an EMBL/GenBank/DDBJ whole genome shotgun (WGS) entry which is preliminary data.</text>
</comment>
<organism evidence="1 2">
    <name type="scientific">Paenibacillus artemisiicola</name>
    <dbReference type="NCBI Taxonomy" id="1172618"/>
    <lineage>
        <taxon>Bacteria</taxon>
        <taxon>Bacillati</taxon>
        <taxon>Bacillota</taxon>
        <taxon>Bacilli</taxon>
        <taxon>Bacillales</taxon>
        <taxon>Paenibacillaceae</taxon>
        <taxon>Paenibacillus</taxon>
    </lineage>
</organism>
<reference evidence="1 2" key="1">
    <citation type="submission" date="2021-03" db="EMBL/GenBank/DDBJ databases">
        <title>Paenibacillus artemisicola MWE-103 whole genome sequence.</title>
        <authorList>
            <person name="Ham Y.J."/>
        </authorList>
    </citation>
    <scope>NUCLEOTIDE SEQUENCE [LARGE SCALE GENOMIC DNA]</scope>
    <source>
        <strain evidence="1 2">MWE-103</strain>
    </source>
</reference>
<keyword evidence="2" id="KW-1185">Reference proteome</keyword>
<dbReference type="RefSeq" id="WP_208851103.1">
    <property type="nucleotide sequence ID" value="NZ_JAGGDJ010000062.1"/>
</dbReference>
<sequence>MNIREGEKVRLRAVVPEDRAAFHANDQDTEGAAVRRGIFSPSFTNGCRHDEHLYGLLKDGFVF</sequence>
<gene>
    <name evidence="1" type="ORF">I8J29_30695</name>
</gene>
<dbReference type="Proteomes" id="UP000670947">
    <property type="component" value="Unassembled WGS sequence"/>
</dbReference>
<proteinExistence type="predicted"/>
<protein>
    <recommendedName>
        <fullName evidence="3">N-acetyltransferase</fullName>
    </recommendedName>
</protein>